<sequence length="297" mass="33397">MPRTMPSTSSSTISSALPSTILFATDLSAENRAACARALRLAYARGVQLDVLHVLDPYLPRRVLRDIESAVVEDITAIATDLREDYGLEAPQTLIQTVTGSPHTEIIREAHERNAELIILGMHRKRGQKDLLAGTTVMRVLRSAPCPVVVSFYQPTQPWRHILVPIDFSLTARHTLKEALIRFPEATLTLLHAWSLPGERELGSQAYYAHWREHEVRRLREQLNNEIDSLMGELDGVPDVELVLEQGAPCDVLQAYMKRHSPDLVMIGSRGQPHHVSQVTEMLLSEPHCDLMLCRAW</sequence>
<dbReference type="InterPro" id="IPR006015">
    <property type="entry name" value="Universal_stress_UspA"/>
</dbReference>
<reference evidence="3 4" key="1">
    <citation type="submission" date="2019-07" db="EMBL/GenBank/DDBJ databases">
        <title>Whole genome shotgun sequence of Halomonas variabilis NBRC 102410.</title>
        <authorList>
            <person name="Hosoyama A."/>
            <person name="Uohara A."/>
            <person name="Ohji S."/>
            <person name="Ichikawa N."/>
        </authorList>
    </citation>
    <scope>NUCLEOTIDE SEQUENCE [LARGE SCALE GENOMIC DNA]</scope>
    <source>
        <strain evidence="3 4">NBRC 102410</strain>
    </source>
</reference>
<dbReference type="RefSeq" id="WP_246129588.1">
    <property type="nucleotide sequence ID" value="NZ_BJXV01000011.1"/>
</dbReference>
<evidence type="ECO:0000259" key="2">
    <source>
        <dbReference type="Pfam" id="PF00582"/>
    </source>
</evidence>
<dbReference type="EMBL" id="BJXV01000011">
    <property type="protein sequence ID" value="GEN28594.1"/>
    <property type="molecule type" value="Genomic_DNA"/>
</dbReference>
<dbReference type="Gene3D" id="3.40.50.620">
    <property type="entry name" value="HUPs"/>
    <property type="match status" value="2"/>
</dbReference>
<dbReference type="Proteomes" id="UP000321303">
    <property type="component" value="Unassembled WGS sequence"/>
</dbReference>
<proteinExistence type="inferred from homology"/>
<dbReference type="PANTHER" id="PTHR46268:SF6">
    <property type="entry name" value="UNIVERSAL STRESS PROTEIN UP12"/>
    <property type="match status" value="1"/>
</dbReference>
<dbReference type="InterPro" id="IPR006016">
    <property type="entry name" value="UspA"/>
</dbReference>
<dbReference type="AlphaFoldDB" id="A0A511UPR9"/>
<gene>
    <name evidence="3" type="ORF">HVA01_22400</name>
</gene>
<comment type="similarity">
    <text evidence="1">Belongs to the universal stress protein A family.</text>
</comment>
<name>A0A511UPR9_9GAMM</name>
<dbReference type="PANTHER" id="PTHR46268">
    <property type="entry name" value="STRESS RESPONSE PROTEIN NHAX"/>
    <property type="match status" value="1"/>
</dbReference>
<comment type="caution">
    <text evidence="3">The sequence shown here is derived from an EMBL/GenBank/DDBJ whole genome shotgun (WGS) entry which is preliminary data.</text>
</comment>
<dbReference type="PRINTS" id="PR01438">
    <property type="entry name" value="UNVRSLSTRESS"/>
</dbReference>
<evidence type="ECO:0000256" key="1">
    <source>
        <dbReference type="ARBA" id="ARBA00008791"/>
    </source>
</evidence>
<dbReference type="Pfam" id="PF00582">
    <property type="entry name" value="Usp"/>
    <property type="match status" value="2"/>
</dbReference>
<evidence type="ECO:0000313" key="3">
    <source>
        <dbReference type="EMBL" id="GEN28594.1"/>
    </source>
</evidence>
<protein>
    <submittedName>
        <fullName evidence="3">Universal stress protein</fullName>
    </submittedName>
</protein>
<dbReference type="CDD" id="cd00293">
    <property type="entry name" value="USP-like"/>
    <property type="match status" value="2"/>
</dbReference>
<accession>A0A511UPR9</accession>
<feature type="domain" description="UspA" evidence="2">
    <location>
        <begin position="159"/>
        <end position="295"/>
    </location>
</feature>
<dbReference type="InterPro" id="IPR014729">
    <property type="entry name" value="Rossmann-like_a/b/a_fold"/>
</dbReference>
<feature type="domain" description="UspA" evidence="2">
    <location>
        <begin position="20"/>
        <end position="150"/>
    </location>
</feature>
<evidence type="ECO:0000313" key="4">
    <source>
        <dbReference type="Proteomes" id="UP000321303"/>
    </source>
</evidence>
<keyword evidence="4" id="KW-1185">Reference proteome</keyword>
<organism evidence="3 4">
    <name type="scientific">Halovibrio variabilis</name>
    <dbReference type="NCBI Taxonomy" id="31910"/>
    <lineage>
        <taxon>Bacteria</taxon>
        <taxon>Pseudomonadati</taxon>
        <taxon>Pseudomonadota</taxon>
        <taxon>Gammaproteobacteria</taxon>
        <taxon>Oceanospirillales</taxon>
        <taxon>Halomonadaceae</taxon>
        <taxon>Halovibrio</taxon>
    </lineage>
</organism>
<dbReference type="SUPFAM" id="SSF52402">
    <property type="entry name" value="Adenine nucleotide alpha hydrolases-like"/>
    <property type="match status" value="2"/>
</dbReference>